<dbReference type="EMBL" id="JAAIKB010000008">
    <property type="protein sequence ID" value="NGM22096.1"/>
    <property type="molecule type" value="Genomic_DNA"/>
</dbReference>
<gene>
    <name evidence="2" type="ORF">G3576_18905</name>
</gene>
<dbReference type="Proteomes" id="UP000475385">
    <property type="component" value="Unassembled WGS sequence"/>
</dbReference>
<comment type="caution">
    <text evidence="2">The sequence shown here is derived from an EMBL/GenBank/DDBJ whole genome shotgun (WGS) entry which is preliminary data.</text>
</comment>
<feature type="transmembrane region" description="Helical" evidence="1">
    <location>
        <begin position="140"/>
        <end position="159"/>
    </location>
</feature>
<evidence type="ECO:0000313" key="3">
    <source>
        <dbReference type="Proteomes" id="UP000475385"/>
    </source>
</evidence>
<evidence type="ECO:0008006" key="4">
    <source>
        <dbReference type="Google" id="ProtNLM"/>
    </source>
</evidence>
<evidence type="ECO:0000313" key="2">
    <source>
        <dbReference type="EMBL" id="NGM22096.1"/>
    </source>
</evidence>
<feature type="transmembrane region" description="Helical" evidence="1">
    <location>
        <begin position="108"/>
        <end position="134"/>
    </location>
</feature>
<keyword evidence="1" id="KW-1133">Transmembrane helix</keyword>
<feature type="transmembrane region" description="Helical" evidence="1">
    <location>
        <begin position="349"/>
        <end position="368"/>
    </location>
</feature>
<protein>
    <recommendedName>
        <fullName evidence="4">Glycosyltransferase RgtA/B/C/D-like domain-containing protein</fullName>
    </recommendedName>
</protein>
<evidence type="ECO:0000256" key="1">
    <source>
        <dbReference type="SAM" id="Phobius"/>
    </source>
</evidence>
<feature type="transmembrane region" description="Helical" evidence="1">
    <location>
        <begin position="77"/>
        <end position="96"/>
    </location>
</feature>
<accession>A0A6M1LP01</accession>
<keyword evidence="3" id="KW-1185">Reference proteome</keyword>
<sequence>MPWDKTQAYGPFLHLFHWERSLWGPMVAQGLIASHLVWLAQRAVRGRAGMGWHLLVCAGIAGLTSAPWFLATLMPDAFTALVPLALFLLGFGGLSVRESLWVGGIATLGIAAHLSHLPTVAAVLVVMAILAWRIGPVIRATVPAVLAVLLLCLANLVAFDRFTPSPHGAAFLLARLQADGPAAAVIRDRCPEAGWHLCAFADRLPIDSDEFLWDPGSPLNTEPDGTPRPMGAMQGAREAQAIIAETLATHPGEVALAAMRNAVAQLLKTAVGDTLVDDHLVLSARRAIAGYFPPEELAAFDAGAQMRSTLPALAEPFLLPHLPVLAAAFLLAPWLIWRRGLRRGGAGSALLAVALVALLANAVATGALSKPHHRYQARIAWLLPLAVGLALLPRRPAGQAQ</sequence>
<name>A0A6M1LP01_9PROT</name>
<feature type="transmembrane region" description="Helical" evidence="1">
    <location>
        <begin position="317"/>
        <end position="337"/>
    </location>
</feature>
<reference evidence="2 3" key="1">
    <citation type="submission" date="2020-03" db="EMBL/GenBank/DDBJ databases">
        <title>Roseomonas stagni sp. nov., isolated from pond water in Japan.</title>
        <authorList>
            <person name="Furuhata K."/>
            <person name="Miyamoto H."/>
            <person name="Goto K."/>
        </authorList>
    </citation>
    <scope>NUCLEOTIDE SEQUENCE [LARGE SCALE GENOMIC DNA]</scope>
    <source>
        <strain evidence="2 3">PeD5</strain>
    </source>
</reference>
<keyword evidence="1" id="KW-0472">Membrane</keyword>
<organism evidence="2 3">
    <name type="scientific">Falsiroseomonas algicola</name>
    <dbReference type="NCBI Taxonomy" id="2716930"/>
    <lineage>
        <taxon>Bacteria</taxon>
        <taxon>Pseudomonadati</taxon>
        <taxon>Pseudomonadota</taxon>
        <taxon>Alphaproteobacteria</taxon>
        <taxon>Acetobacterales</taxon>
        <taxon>Roseomonadaceae</taxon>
        <taxon>Falsiroseomonas</taxon>
    </lineage>
</organism>
<dbReference type="AlphaFoldDB" id="A0A6M1LP01"/>
<keyword evidence="1" id="KW-0812">Transmembrane</keyword>
<proteinExistence type="predicted"/>
<feature type="transmembrane region" description="Helical" evidence="1">
    <location>
        <begin position="22"/>
        <end position="40"/>
    </location>
</feature>
<feature type="transmembrane region" description="Helical" evidence="1">
    <location>
        <begin position="52"/>
        <end position="71"/>
    </location>
</feature>